<evidence type="ECO:0000256" key="2">
    <source>
        <dbReference type="ARBA" id="ARBA00004496"/>
    </source>
</evidence>
<dbReference type="EMBL" id="LNIX01000017">
    <property type="protein sequence ID" value="OXA45664.1"/>
    <property type="molecule type" value="Genomic_DNA"/>
</dbReference>
<dbReference type="SUPFAM" id="SSF74784">
    <property type="entry name" value="Translin"/>
    <property type="match status" value="1"/>
</dbReference>
<evidence type="ECO:0000313" key="14">
    <source>
        <dbReference type="EMBL" id="OXA45664.1"/>
    </source>
</evidence>
<dbReference type="GO" id="GO:0046872">
    <property type="term" value="F:metal ion binding"/>
    <property type="evidence" value="ECO:0007669"/>
    <property type="project" value="UniProtKB-KW"/>
</dbReference>
<evidence type="ECO:0000313" key="15">
    <source>
        <dbReference type="Proteomes" id="UP000198287"/>
    </source>
</evidence>
<dbReference type="InterPro" id="IPR002848">
    <property type="entry name" value="Translin_fam"/>
</dbReference>
<evidence type="ECO:0000256" key="1">
    <source>
        <dbReference type="ARBA" id="ARBA00004123"/>
    </source>
</evidence>
<dbReference type="GO" id="GO:0003723">
    <property type="term" value="F:RNA binding"/>
    <property type="evidence" value="ECO:0007669"/>
    <property type="project" value="UniProtKB-KW"/>
</dbReference>
<dbReference type="GO" id="GO:0016070">
    <property type="term" value="P:RNA metabolic process"/>
    <property type="evidence" value="ECO:0007669"/>
    <property type="project" value="InterPro"/>
</dbReference>
<evidence type="ECO:0000256" key="12">
    <source>
        <dbReference type="ARBA" id="ARBA00030513"/>
    </source>
</evidence>
<evidence type="ECO:0000256" key="11">
    <source>
        <dbReference type="ARBA" id="ARBA00025410"/>
    </source>
</evidence>
<dbReference type="Proteomes" id="UP000198287">
    <property type="component" value="Unassembled WGS sequence"/>
</dbReference>
<dbReference type="GO" id="GO:0005737">
    <property type="term" value="C:cytoplasm"/>
    <property type="evidence" value="ECO:0007669"/>
    <property type="project" value="UniProtKB-SubCell"/>
</dbReference>
<dbReference type="OrthoDB" id="829at2759"/>
<dbReference type="STRING" id="158441.A0A226DLE4"/>
<evidence type="ECO:0000256" key="7">
    <source>
        <dbReference type="ARBA" id="ARBA00022884"/>
    </source>
</evidence>
<keyword evidence="13" id="KW-0460">Magnesium</keyword>
<dbReference type="InterPro" id="IPR036081">
    <property type="entry name" value="Translin_sf"/>
</dbReference>
<comment type="similarity">
    <text evidence="3">Belongs to the translin family.</text>
</comment>
<evidence type="ECO:0000256" key="8">
    <source>
        <dbReference type="ARBA" id="ARBA00023125"/>
    </source>
</evidence>
<accession>A0A226DLE4</accession>
<comment type="caution">
    <text evidence="14">The sequence shown here is derived from an EMBL/GenBank/DDBJ whole genome shotgun (WGS) entry which is preliminary data.</text>
</comment>
<dbReference type="OMA" id="DAFHFTI"/>
<keyword evidence="7" id="KW-0694">RNA-binding</keyword>
<comment type="subcellular location">
    <subcellularLocation>
        <location evidence="2">Cytoplasm</location>
    </subcellularLocation>
    <subcellularLocation>
        <location evidence="1">Nucleus</location>
    </subcellularLocation>
</comment>
<dbReference type="InterPro" id="IPR016068">
    <property type="entry name" value="Translin_N"/>
</dbReference>
<evidence type="ECO:0000256" key="3">
    <source>
        <dbReference type="ARBA" id="ARBA00005902"/>
    </source>
</evidence>
<keyword evidence="9" id="KW-0539">Nucleus</keyword>
<name>A0A226DLE4_FOLCA</name>
<dbReference type="AlphaFoldDB" id="A0A226DLE4"/>
<evidence type="ECO:0000256" key="9">
    <source>
        <dbReference type="ARBA" id="ARBA00023242"/>
    </source>
</evidence>
<comment type="subunit">
    <text evidence="4">Ring-shaped heterooctamer of six TSN and two TSNAX subunits, DNA/RNA binding occurs inside the ring.</text>
</comment>
<keyword evidence="6" id="KW-0963">Cytoplasm</keyword>
<dbReference type="Pfam" id="PF01997">
    <property type="entry name" value="Translin"/>
    <property type="match status" value="1"/>
</dbReference>
<dbReference type="InterPro" id="IPR033956">
    <property type="entry name" value="Translin"/>
</dbReference>
<comment type="function">
    <text evidence="11">Exhibits both single-stranded and double-stranded endoribonuclease activity. May act as an activator of RNA-induced silencing complex (RISC) by facilitating endonucleolytic cleavage of the siRNA passenger strand.</text>
</comment>
<dbReference type="InterPro" id="IPR016069">
    <property type="entry name" value="Translin_C"/>
</dbReference>
<keyword evidence="13" id="KW-0479">Metal-binding</keyword>
<organism evidence="14 15">
    <name type="scientific">Folsomia candida</name>
    <name type="common">Springtail</name>
    <dbReference type="NCBI Taxonomy" id="158441"/>
    <lineage>
        <taxon>Eukaryota</taxon>
        <taxon>Metazoa</taxon>
        <taxon>Ecdysozoa</taxon>
        <taxon>Arthropoda</taxon>
        <taxon>Hexapoda</taxon>
        <taxon>Collembola</taxon>
        <taxon>Entomobryomorpha</taxon>
        <taxon>Isotomoidea</taxon>
        <taxon>Isotomidae</taxon>
        <taxon>Proisotominae</taxon>
        <taxon>Folsomia</taxon>
    </lineage>
</organism>
<keyword evidence="8" id="KW-0238">DNA-binding</keyword>
<dbReference type="PANTHER" id="PTHR10741">
    <property type="entry name" value="TRANSLIN AND TRANSLIN ASSOCIATED PROTEIN X"/>
    <property type="match status" value="1"/>
</dbReference>
<dbReference type="GO" id="GO:0003697">
    <property type="term" value="F:single-stranded DNA binding"/>
    <property type="evidence" value="ECO:0007669"/>
    <property type="project" value="InterPro"/>
</dbReference>
<sequence>MAGSLSEAAKALVDEFKRNRLTELGLEVVESMASQFQTDLDTEVDVRNELRTVSRALEKATKRVLHILQRIHLEAESDEKTTKLGETGMDLIIKDVAPILAQIGEKLPPSEYYKYADFFRFNVIKSVFAIGLSKFLLDGSFATVQFVASILQIPTAETRKSGGIFLEWEEYLEGMIDVGQELARLAKNCVILDNYGLVAKIHSYISTLTFGFSGMNFKNDGLRRRFDSLKYDSRAIEEVVYDLKMQKSAAKSNS</sequence>
<protein>
    <recommendedName>
        <fullName evidence="5">Translin</fullName>
    </recommendedName>
    <alternativeName>
        <fullName evidence="12">Component 3 of promoter of RISC</fullName>
    </alternativeName>
</protein>
<proteinExistence type="inferred from homology"/>
<evidence type="ECO:0000256" key="10">
    <source>
        <dbReference type="ARBA" id="ARBA00025374"/>
    </source>
</evidence>
<feature type="binding site" evidence="13">
    <location>
        <position position="181"/>
    </location>
    <ligand>
        <name>Mg(2+)</name>
        <dbReference type="ChEBI" id="CHEBI:18420"/>
    </ligand>
</feature>
<dbReference type="Gene3D" id="1.20.58.200">
    <property type="entry name" value="Translin, domain 2"/>
    <property type="match status" value="1"/>
</dbReference>
<dbReference type="GO" id="GO:0043565">
    <property type="term" value="F:sequence-specific DNA binding"/>
    <property type="evidence" value="ECO:0007669"/>
    <property type="project" value="InterPro"/>
</dbReference>
<dbReference type="GO" id="GO:0005634">
    <property type="term" value="C:nucleus"/>
    <property type="evidence" value="ECO:0007669"/>
    <property type="project" value="UniProtKB-SubCell"/>
</dbReference>
<dbReference type="CDD" id="cd14819">
    <property type="entry name" value="Translin"/>
    <property type="match status" value="1"/>
</dbReference>
<evidence type="ECO:0000256" key="5">
    <source>
        <dbReference type="ARBA" id="ARBA00022196"/>
    </source>
</evidence>
<reference evidence="14 15" key="1">
    <citation type="submission" date="2015-12" db="EMBL/GenBank/DDBJ databases">
        <title>The genome of Folsomia candida.</title>
        <authorList>
            <person name="Faddeeva A."/>
            <person name="Derks M.F."/>
            <person name="Anvar Y."/>
            <person name="Smit S."/>
            <person name="Van Straalen N."/>
            <person name="Roelofs D."/>
        </authorList>
    </citation>
    <scope>NUCLEOTIDE SEQUENCE [LARGE SCALE GENOMIC DNA]</scope>
    <source>
        <strain evidence="14 15">VU population</strain>
        <tissue evidence="14">Whole body</tissue>
    </source>
</reference>
<comment type="function">
    <text evidence="10">DNA-binding protein that specifically recognizes consensus sequences at the breakpoint junctions in chromosomal translocations, mostly involving immunoglobulin (Ig)/T-cell receptor gene segments. Seems to recognize single-stranded DNA ends generated by staggered breaks occurring at recombination hot spots.</text>
</comment>
<evidence type="ECO:0000256" key="6">
    <source>
        <dbReference type="ARBA" id="ARBA00022490"/>
    </source>
</evidence>
<gene>
    <name evidence="14" type="ORF">Fcan01_19569</name>
</gene>
<evidence type="ECO:0000256" key="13">
    <source>
        <dbReference type="PIRSR" id="PIRSR602848-1"/>
    </source>
</evidence>
<dbReference type="Gene3D" id="1.20.58.190">
    <property type="entry name" value="Translin, domain 1"/>
    <property type="match status" value="1"/>
</dbReference>
<evidence type="ECO:0000256" key="4">
    <source>
        <dbReference type="ARBA" id="ARBA00011685"/>
    </source>
</evidence>
<keyword evidence="15" id="KW-1185">Reference proteome</keyword>